<dbReference type="SUPFAM" id="SSF50249">
    <property type="entry name" value="Nucleic acid-binding proteins"/>
    <property type="match status" value="1"/>
</dbReference>
<dbReference type="PANTHER" id="PTHR34075">
    <property type="entry name" value="BLR3430 PROTEIN"/>
    <property type="match status" value="1"/>
</dbReference>
<reference evidence="3 4" key="1">
    <citation type="submission" date="2018-08" db="EMBL/GenBank/DDBJ databases">
        <title>Henriciella mobilis sp. nov., isolated from seawater.</title>
        <authorList>
            <person name="Cheng H."/>
            <person name="Wu Y.-H."/>
            <person name="Xu X.-W."/>
            <person name="Guo L.-L."/>
        </authorList>
    </citation>
    <scope>NUCLEOTIDE SEQUENCE [LARGE SCALE GENOMIC DNA]</scope>
    <source>
        <strain evidence="3 4">JN25</strain>
    </source>
</reference>
<proteinExistence type="predicted"/>
<dbReference type="InterPro" id="IPR012340">
    <property type="entry name" value="NA-bd_OB-fold"/>
</dbReference>
<dbReference type="InterPro" id="IPR002878">
    <property type="entry name" value="ChsH2_C"/>
</dbReference>
<dbReference type="Pfam" id="PF12172">
    <property type="entry name" value="zf-ChsH2"/>
    <property type="match status" value="1"/>
</dbReference>
<feature type="domain" description="ChsH2 C-terminal OB-fold" evidence="1">
    <location>
        <begin position="58"/>
        <end position="115"/>
    </location>
</feature>
<evidence type="ECO:0000313" key="3">
    <source>
        <dbReference type="EMBL" id="RIJ26822.1"/>
    </source>
</evidence>
<dbReference type="AlphaFoldDB" id="A0A399RAQ5"/>
<dbReference type="Gene3D" id="6.10.30.10">
    <property type="match status" value="1"/>
</dbReference>
<dbReference type="InterPro" id="IPR052513">
    <property type="entry name" value="Thioester_dehydratase-like"/>
</dbReference>
<dbReference type="Proteomes" id="UP000266385">
    <property type="component" value="Unassembled WGS sequence"/>
</dbReference>
<sequence>MADEISISKAPLVYPETEAFWAGTEEGKLLLKVCRDCDEVHFYPRPLCPHCFSEKTEWIESAGRGLIYTFTQTDRAPVFRFPAMVALDEGPILMTAIVDCEPTEIEIGKRVTLAFAPTEGKQQLAVFRIA</sequence>
<protein>
    <submittedName>
        <fullName evidence="3">Zn-ribbon domain-containing OB-fold protein</fullName>
    </submittedName>
</protein>
<gene>
    <name evidence="3" type="ORF">D1223_17955</name>
</gene>
<dbReference type="PANTHER" id="PTHR34075:SF5">
    <property type="entry name" value="BLR3430 PROTEIN"/>
    <property type="match status" value="1"/>
</dbReference>
<evidence type="ECO:0000313" key="4">
    <source>
        <dbReference type="Proteomes" id="UP000266385"/>
    </source>
</evidence>
<dbReference type="Pfam" id="PF01796">
    <property type="entry name" value="OB_ChsH2_C"/>
    <property type="match status" value="1"/>
</dbReference>
<keyword evidence="4" id="KW-1185">Reference proteome</keyword>
<dbReference type="OrthoDB" id="3182121at2"/>
<dbReference type="EMBL" id="QWFX01000016">
    <property type="protein sequence ID" value="RIJ26822.1"/>
    <property type="molecule type" value="Genomic_DNA"/>
</dbReference>
<organism evidence="3 4">
    <name type="scientific">Henriciella mobilis</name>
    <dbReference type="NCBI Taxonomy" id="2305467"/>
    <lineage>
        <taxon>Bacteria</taxon>
        <taxon>Pseudomonadati</taxon>
        <taxon>Pseudomonadota</taxon>
        <taxon>Alphaproteobacteria</taxon>
        <taxon>Hyphomonadales</taxon>
        <taxon>Hyphomonadaceae</taxon>
        <taxon>Henriciella</taxon>
    </lineage>
</organism>
<accession>A0A399RAQ5</accession>
<evidence type="ECO:0000259" key="2">
    <source>
        <dbReference type="Pfam" id="PF12172"/>
    </source>
</evidence>
<feature type="domain" description="ChsH2 rubredoxin-like zinc ribbon" evidence="2">
    <location>
        <begin position="21"/>
        <end position="56"/>
    </location>
</feature>
<dbReference type="RefSeq" id="WP_119377715.1">
    <property type="nucleotide sequence ID" value="NZ_QWFX01000016.1"/>
</dbReference>
<dbReference type="InterPro" id="IPR022002">
    <property type="entry name" value="ChsH2_Znr"/>
</dbReference>
<comment type="caution">
    <text evidence="3">The sequence shown here is derived from an EMBL/GenBank/DDBJ whole genome shotgun (WGS) entry which is preliminary data.</text>
</comment>
<evidence type="ECO:0000259" key="1">
    <source>
        <dbReference type="Pfam" id="PF01796"/>
    </source>
</evidence>
<name>A0A399RAQ5_9PROT</name>